<dbReference type="Pfam" id="PF21653">
    <property type="entry name" value="pulA_all-beta"/>
    <property type="match status" value="1"/>
</dbReference>
<accession>A0ABY5Y585</accession>
<gene>
    <name evidence="2" type="ORF">NYZ99_14370</name>
</gene>
<proteinExistence type="predicted"/>
<dbReference type="InterPro" id="IPR049117">
    <property type="entry name" value="pulA_all-beta"/>
</dbReference>
<evidence type="ECO:0000313" key="3">
    <source>
        <dbReference type="Proteomes" id="UP001059209"/>
    </source>
</evidence>
<dbReference type="InterPro" id="IPR013780">
    <property type="entry name" value="Glyco_hydro_b"/>
</dbReference>
<keyword evidence="3" id="KW-1185">Reference proteome</keyword>
<protein>
    <recommendedName>
        <fullName evidence="1">Pullulanase all-beta domain-containing protein</fullName>
    </recommendedName>
</protein>
<sequence>MISLRKRHPAFSMSNAENVTKNLNFQIVEDGLISFTLENNANNDSWEEILIIYNAKKESYRYPLPDTHKLAVFKDDFDFDGSKIIKDYIDVPPISMLIAFKS</sequence>
<organism evidence="2 3">
    <name type="scientific">Maribacter litopenaei</name>
    <dbReference type="NCBI Taxonomy" id="2976127"/>
    <lineage>
        <taxon>Bacteria</taxon>
        <taxon>Pseudomonadati</taxon>
        <taxon>Bacteroidota</taxon>
        <taxon>Flavobacteriia</taxon>
        <taxon>Flavobacteriales</taxon>
        <taxon>Flavobacteriaceae</taxon>
        <taxon>Maribacter</taxon>
    </lineage>
</organism>
<dbReference type="Gene3D" id="2.60.40.1180">
    <property type="entry name" value="Golgi alpha-mannosidase II"/>
    <property type="match status" value="1"/>
</dbReference>
<reference evidence="2" key="1">
    <citation type="submission" date="2022-09" db="EMBL/GenBank/DDBJ databases">
        <title>Maribacter litopenaei sp. nov., isolated from the intestinal tract of the Pacific White Shrimp, Litopenaeus vannamei.</title>
        <authorList>
            <person name="Kim S.Y."/>
            <person name="Hwang C.Y."/>
        </authorList>
    </citation>
    <scope>NUCLEOTIDE SEQUENCE</scope>
    <source>
        <strain evidence="2">HL-LV01</strain>
    </source>
</reference>
<evidence type="ECO:0000259" key="1">
    <source>
        <dbReference type="Pfam" id="PF21653"/>
    </source>
</evidence>
<name>A0ABY5Y585_9FLAO</name>
<dbReference type="Proteomes" id="UP001059209">
    <property type="component" value="Chromosome"/>
</dbReference>
<dbReference type="RefSeq" id="WP_260571880.1">
    <property type="nucleotide sequence ID" value="NZ_CP104205.1"/>
</dbReference>
<evidence type="ECO:0000313" key="2">
    <source>
        <dbReference type="EMBL" id="UWX54175.1"/>
    </source>
</evidence>
<feature type="domain" description="Pullulanase all-beta" evidence="1">
    <location>
        <begin position="19"/>
        <end position="68"/>
    </location>
</feature>
<dbReference type="EMBL" id="CP104205">
    <property type="protein sequence ID" value="UWX54175.1"/>
    <property type="molecule type" value="Genomic_DNA"/>
</dbReference>